<reference evidence="1" key="1">
    <citation type="journal article" date="2015" name="Nature">
        <title>Complex archaea that bridge the gap between prokaryotes and eukaryotes.</title>
        <authorList>
            <person name="Spang A."/>
            <person name="Saw J.H."/>
            <person name="Jorgensen S.L."/>
            <person name="Zaremba-Niedzwiedzka K."/>
            <person name="Martijn J."/>
            <person name="Lind A.E."/>
            <person name="van Eijk R."/>
            <person name="Schleper C."/>
            <person name="Guy L."/>
            <person name="Ettema T.J."/>
        </authorList>
    </citation>
    <scope>NUCLEOTIDE SEQUENCE</scope>
</reference>
<accession>A0A0F8XU71</accession>
<organism evidence="1">
    <name type="scientific">marine sediment metagenome</name>
    <dbReference type="NCBI Taxonomy" id="412755"/>
    <lineage>
        <taxon>unclassified sequences</taxon>
        <taxon>metagenomes</taxon>
        <taxon>ecological metagenomes</taxon>
    </lineage>
</organism>
<protein>
    <submittedName>
        <fullName evidence="1">Uncharacterized protein</fullName>
    </submittedName>
</protein>
<comment type="caution">
    <text evidence="1">The sequence shown here is derived from an EMBL/GenBank/DDBJ whole genome shotgun (WGS) entry which is preliminary data.</text>
</comment>
<sequence>TTQELRRFKMQHEKWVFDRVESGKELNNKGIYKVKFENIGIFNEKCSVPLGRINVAVGDDDLGLNTFCNIISCFSNVRHWNLFYRRFLSKKTGIDRASIEIFRASEQRSTHVRISPQTHDRELSHLKVRKNRIHIEVDQKPSIDWPRSEFNIVHFNDQHYRLPGGPQDSFVNCIRYLADIFSTTEDLLWDSLRDDFFASSLFGYRVRRNGWRRLSVLVPDGRKFYLPHTSLSFTEQQFLFLEISIALHKCHKSKGSWMFIFDLVFFNRMDNNKKKILHTRK</sequence>
<name>A0A0F8XU71_9ZZZZ</name>
<evidence type="ECO:0000313" key="1">
    <source>
        <dbReference type="EMBL" id="KKK72672.1"/>
    </source>
</evidence>
<feature type="non-terminal residue" evidence="1">
    <location>
        <position position="1"/>
    </location>
</feature>
<proteinExistence type="predicted"/>
<dbReference type="AlphaFoldDB" id="A0A0F8XU71"/>
<dbReference type="EMBL" id="LAZR01057143">
    <property type="protein sequence ID" value="KKK72672.1"/>
    <property type="molecule type" value="Genomic_DNA"/>
</dbReference>
<gene>
    <name evidence="1" type="ORF">LCGC14_2901540</name>
</gene>